<evidence type="ECO:0000313" key="3">
    <source>
        <dbReference type="Proteomes" id="UP000237968"/>
    </source>
</evidence>
<reference evidence="2 3" key="1">
    <citation type="submission" date="2018-03" db="EMBL/GenBank/DDBJ databases">
        <title>Draft Genome Sequences of the Obligatory Marine Myxobacteria Enhygromyxa salina SWB005.</title>
        <authorList>
            <person name="Poehlein A."/>
            <person name="Moghaddam J.A."/>
            <person name="Harms H."/>
            <person name="Alanjari M."/>
            <person name="Koenig G.M."/>
            <person name="Daniel R."/>
            <person name="Schaeberle T.F."/>
        </authorList>
    </citation>
    <scope>NUCLEOTIDE SEQUENCE [LARGE SCALE GENOMIC DNA]</scope>
    <source>
        <strain evidence="2 3">SWB005</strain>
    </source>
</reference>
<evidence type="ECO:0000313" key="2">
    <source>
        <dbReference type="EMBL" id="PRP90187.1"/>
    </source>
</evidence>
<dbReference type="OrthoDB" id="2373347at2"/>
<sequence length="279" mass="31227">MTQLNEYICETCGTQHAASATTPELCRVCSDERQYVGWRGQRWITHEQLLRTHTQRIEDEDGLLSFGMTPGFAIDQRAFLLPTDAGNILWETVPIVTPEAIRAIEARGGVDRIAISHPHFYASMGEWSDALGGVPILLHEADREWIQRPHPAIELWSGDELALSDSVTLIRMGGHFRGSTALHWADGPRPGGALFSGDVPQVVMDQRHVSFMYSYPNLIPMRTRHVRALRARLAGYAFEDVFGYTWGRVIRGGGRAAVDASFERYLAAVTDFDDERMSA</sequence>
<accession>A0A2S9XBE9</accession>
<keyword evidence="3" id="KW-1185">Reference proteome</keyword>
<dbReference type="InterPro" id="IPR001279">
    <property type="entry name" value="Metallo-B-lactamas"/>
</dbReference>
<organism evidence="2 3">
    <name type="scientific">Enhygromyxa salina</name>
    <dbReference type="NCBI Taxonomy" id="215803"/>
    <lineage>
        <taxon>Bacteria</taxon>
        <taxon>Pseudomonadati</taxon>
        <taxon>Myxococcota</taxon>
        <taxon>Polyangia</taxon>
        <taxon>Nannocystales</taxon>
        <taxon>Nannocystaceae</taxon>
        <taxon>Enhygromyxa</taxon>
    </lineage>
</organism>
<name>A0A2S9XBE9_9BACT</name>
<dbReference type="Gene3D" id="3.60.15.10">
    <property type="entry name" value="Ribonuclease Z/Hydroxyacylglutathione hydrolase-like"/>
    <property type="match status" value="1"/>
</dbReference>
<dbReference type="RefSeq" id="WP_106395849.1">
    <property type="nucleotide sequence ID" value="NZ_PVNK01000292.1"/>
</dbReference>
<dbReference type="AlphaFoldDB" id="A0A2S9XBE9"/>
<dbReference type="SMART" id="SM00849">
    <property type="entry name" value="Lactamase_B"/>
    <property type="match status" value="1"/>
</dbReference>
<dbReference type="EMBL" id="PVNK01000292">
    <property type="protein sequence ID" value="PRP90187.1"/>
    <property type="molecule type" value="Genomic_DNA"/>
</dbReference>
<dbReference type="PANTHER" id="PTHR36839">
    <property type="entry name" value="METALLO-BETA-LACTAMASE FAMILY PROTEIN (AFU_ORTHOLOGUE AFUA_5G12770)"/>
    <property type="match status" value="1"/>
</dbReference>
<feature type="domain" description="Metallo-beta-lactamase" evidence="1">
    <location>
        <begin position="75"/>
        <end position="241"/>
    </location>
</feature>
<dbReference type="SUPFAM" id="SSF56281">
    <property type="entry name" value="Metallo-hydrolase/oxidoreductase"/>
    <property type="match status" value="1"/>
</dbReference>
<protein>
    <recommendedName>
        <fullName evidence="1">Metallo-beta-lactamase domain-containing protein</fullName>
    </recommendedName>
</protein>
<proteinExistence type="predicted"/>
<dbReference type="PANTHER" id="PTHR36839:SF1">
    <property type="entry name" value="METALLO-BETA-LACTAMASE FAMILY PROTEIN (AFU_ORTHOLOGUE AFUA_5G12770)"/>
    <property type="match status" value="1"/>
</dbReference>
<dbReference type="InterPro" id="IPR036866">
    <property type="entry name" value="RibonucZ/Hydroxyglut_hydro"/>
</dbReference>
<evidence type="ECO:0000259" key="1">
    <source>
        <dbReference type="SMART" id="SM00849"/>
    </source>
</evidence>
<gene>
    <name evidence="2" type="ORF">ENSA5_67090</name>
</gene>
<dbReference type="Proteomes" id="UP000237968">
    <property type="component" value="Unassembled WGS sequence"/>
</dbReference>
<comment type="caution">
    <text evidence="2">The sequence shown here is derived from an EMBL/GenBank/DDBJ whole genome shotgun (WGS) entry which is preliminary data.</text>
</comment>